<dbReference type="AlphaFoldDB" id="A0A3D6BPR3"/>
<gene>
    <name evidence="1" type="ORF">DHV22_05010</name>
</gene>
<reference evidence="1 2" key="1">
    <citation type="journal article" date="2018" name="Nat. Biotechnol.">
        <title>A standardized bacterial taxonomy based on genome phylogeny substantially revises the tree of life.</title>
        <authorList>
            <person name="Parks D.H."/>
            <person name="Chuvochina M."/>
            <person name="Waite D.W."/>
            <person name="Rinke C."/>
            <person name="Skarshewski A."/>
            <person name="Chaumeil P.A."/>
            <person name="Hugenholtz P."/>
        </authorList>
    </citation>
    <scope>NUCLEOTIDE SEQUENCE [LARGE SCALE GENOMIC DNA]</scope>
    <source>
        <strain evidence="1">UBA10227</strain>
    </source>
</reference>
<dbReference type="EMBL" id="DPRK01000087">
    <property type="protein sequence ID" value="HCY80998.1"/>
    <property type="molecule type" value="Genomic_DNA"/>
</dbReference>
<evidence type="ECO:0000313" key="2">
    <source>
        <dbReference type="Proteomes" id="UP000263268"/>
    </source>
</evidence>
<dbReference type="InterPro" id="IPR046234">
    <property type="entry name" value="DUF6267"/>
</dbReference>
<sequence>MQSFSSYIEVLEAAKSGKNVHMTHIEDRVIYGGVNGAREAILALRSLRDMLQGSSNSSTNVTVKWDGAPAVFAGIDPSDGQFFVAKKGIF</sequence>
<proteinExistence type="predicted"/>
<dbReference type="Proteomes" id="UP000263268">
    <property type="component" value="Unassembled WGS sequence"/>
</dbReference>
<feature type="non-terminal residue" evidence="1">
    <location>
        <position position="90"/>
    </location>
</feature>
<evidence type="ECO:0000313" key="1">
    <source>
        <dbReference type="EMBL" id="HCY80998.1"/>
    </source>
</evidence>
<name>A0A3D6BPR3_9FLAO</name>
<dbReference type="Pfam" id="PF19782">
    <property type="entry name" value="DUF6267"/>
    <property type="match status" value="1"/>
</dbReference>
<accession>A0A3D6BPR3</accession>
<organism evidence="1 2">
    <name type="scientific">Xanthomarina gelatinilytica</name>
    <dbReference type="NCBI Taxonomy" id="1137281"/>
    <lineage>
        <taxon>Bacteria</taxon>
        <taxon>Pseudomonadati</taxon>
        <taxon>Bacteroidota</taxon>
        <taxon>Flavobacteriia</taxon>
        <taxon>Flavobacteriales</taxon>
        <taxon>Flavobacteriaceae</taxon>
        <taxon>Xanthomarina</taxon>
    </lineage>
</organism>
<comment type="caution">
    <text evidence="1">The sequence shown here is derived from an EMBL/GenBank/DDBJ whole genome shotgun (WGS) entry which is preliminary data.</text>
</comment>
<protein>
    <submittedName>
        <fullName evidence="1">Uncharacterized protein</fullName>
    </submittedName>
</protein>